<dbReference type="STRING" id="6265.A0A0B2URK4"/>
<evidence type="ECO:0000256" key="2">
    <source>
        <dbReference type="ARBA" id="ARBA00022692"/>
    </source>
</evidence>
<evidence type="ECO:0000256" key="3">
    <source>
        <dbReference type="ARBA" id="ARBA00022989"/>
    </source>
</evidence>
<evidence type="ECO:0000256" key="1">
    <source>
        <dbReference type="ARBA" id="ARBA00004370"/>
    </source>
</evidence>
<dbReference type="AlphaFoldDB" id="A0A0B2URK4"/>
<keyword evidence="4" id="KW-0472">Membrane</keyword>
<keyword evidence="7" id="KW-1185">Reference proteome</keyword>
<comment type="caution">
    <text evidence="6">The sequence shown here is derived from an EMBL/GenBank/DDBJ whole genome shotgun (WGS) entry which is preliminary data.</text>
</comment>
<name>A0A0B2URK4_TOXCA</name>
<evidence type="ECO:0000313" key="6">
    <source>
        <dbReference type="EMBL" id="KHN72038.1"/>
    </source>
</evidence>
<proteinExistence type="predicted"/>
<dbReference type="InterPro" id="IPR001828">
    <property type="entry name" value="ANF_lig-bd_rcpt"/>
</dbReference>
<dbReference type="Proteomes" id="UP000031036">
    <property type="component" value="Unassembled WGS sequence"/>
</dbReference>
<evidence type="ECO:0000256" key="4">
    <source>
        <dbReference type="ARBA" id="ARBA00023136"/>
    </source>
</evidence>
<dbReference type="GO" id="GO:0016020">
    <property type="term" value="C:membrane"/>
    <property type="evidence" value="ECO:0007669"/>
    <property type="project" value="UniProtKB-SubCell"/>
</dbReference>
<reference evidence="6 7" key="1">
    <citation type="submission" date="2014-11" db="EMBL/GenBank/DDBJ databases">
        <title>Genetic blueprint of the zoonotic pathogen Toxocara canis.</title>
        <authorList>
            <person name="Zhu X.-Q."/>
            <person name="Korhonen P.K."/>
            <person name="Cai H."/>
            <person name="Young N.D."/>
            <person name="Nejsum P."/>
            <person name="von Samson-Himmelstjerna G."/>
            <person name="Boag P.R."/>
            <person name="Tan P."/>
            <person name="Li Q."/>
            <person name="Min J."/>
            <person name="Yang Y."/>
            <person name="Wang X."/>
            <person name="Fang X."/>
            <person name="Hall R.S."/>
            <person name="Hofmann A."/>
            <person name="Sternberg P.W."/>
            <person name="Jex A.R."/>
            <person name="Gasser R.B."/>
        </authorList>
    </citation>
    <scope>NUCLEOTIDE SEQUENCE [LARGE SCALE GENOMIC DNA]</scope>
    <source>
        <strain evidence="6">PN_DK_2014</strain>
    </source>
</reference>
<comment type="subcellular location">
    <subcellularLocation>
        <location evidence="1">Membrane</location>
    </subcellularLocation>
</comment>
<accession>A0A0B2URK4</accession>
<keyword evidence="3" id="KW-1133">Transmembrane helix</keyword>
<dbReference type="SUPFAM" id="SSF53822">
    <property type="entry name" value="Periplasmic binding protein-like I"/>
    <property type="match status" value="1"/>
</dbReference>
<evidence type="ECO:0000313" key="7">
    <source>
        <dbReference type="Proteomes" id="UP000031036"/>
    </source>
</evidence>
<dbReference type="EMBL" id="JPKZ01004117">
    <property type="protein sequence ID" value="KHN72038.1"/>
    <property type="molecule type" value="Genomic_DNA"/>
</dbReference>
<gene>
    <name evidence="6" type="ORF">Tcan_07779</name>
</gene>
<organism evidence="6 7">
    <name type="scientific">Toxocara canis</name>
    <name type="common">Canine roundworm</name>
    <dbReference type="NCBI Taxonomy" id="6265"/>
    <lineage>
        <taxon>Eukaryota</taxon>
        <taxon>Metazoa</taxon>
        <taxon>Ecdysozoa</taxon>
        <taxon>Nematoda</taxon>
        <taxon>Chromadorea</taxon>
        <taxon>Rhabditida</taxon>
        <taxon>Spirurina</taxon>
        <taxon>Ascaridomorpha</taxon>
        <taxon>Ascaridoidea</taxon>
        <taxon>Toxocaridae</taxon>
        <taxon>Toxocara</taxon>
    </lineage>
</organism>
<evidence type="ECO:0000259" key="5">
    <source>
        <dbReference type="Pfam" id="PF01094"/>
    </source>
</evidence>
<feature type="domain" description="Receptor ligand binding region" evidence="5">
    <location>
        <begin position="29"/>
        <end position="136"/>
    </location>
</feature>
<dbReference type="Pfam" id="PF01094">
    <property type="entry name" value="ANF_receptor"/>
    <property type="match status" value="1"/>
</dbReference>
<sequence>MALMAADSKSGLNLYVRGRWVTIFRIGIALCAMMRQYNWTEFGLVYSASSAGISNCYYLEQDLESALTNFPTTLALVYVRIVPTTISNFSDVLDELSQRARIVITCFEEDAQKWKFVLQAKAKGMSTPEYVYIFPDVDNIGYGIGDSRLWDNKTALQDSKEAIEALQYALIVRF</sequence>
<keyword evidence="2" id="KW-0812">Transmembrane</keyword>
<protein>
    <recommendedName>
        <fullName evidence="5">Receptor ligand binding region domain-containing protein</fullName>
    </recommendedName>
</protein>
<dbReference type="InterPro" id="IPR028082">
    <property type="entry name" value="Peripla_BP_I"/>
</dbReference>
<dbReference type="OrthoDB" id="5857732at2759"/>
<dbReference type="Gene3D" id="3.40.50.2300">
    <property type="match status" value="1"/>
</dbReference>